<dbReference type="GO" id="GO:0030694">
    <property type="term" value="C:bacterial-type flagellum basal body, rod"/>
    <property type="evidence" value="ECO:0007669"/>
    <property type="project" value="InterPro"/>
</dbReference>
<accession>W4VEP2</accession>
<dbReference type="Proteomes" id="UP000019102">
    <property type="component" value="Unassembled WGS sequence"/>
</dbReference>
<keyword evidence="4 6" id="KW-0975">Bacterial flagellum</keyword>
<evidence type="ECO:0000256" key="4">
    <source>
        <dbReference type="ARBA" id="ARBA00023143"/>
    </source>
</evidence>
<keyword evidence="8" id="KW-1185">Reference proteome</keyword>
<evidence type="ECO:0000313" key="8">
    <source>
        <dbReference type="Proteomes" id="UP000019102"/>
    </source>
</evidence>
<comment type="similarity">
    <text evidence="2 6">Belongs to the flagella basal body rod proteins family.</text>
</comment>
<sequence>MTVYKKSGGFDMSLFQGTIQTLENSLDYATVKNRTIAHNISNADTANYKSKNVQFNEVLKNQLSNQFETKRTDERHLSFSTNTSNIKVTTNTSTMYNHNGNNVDIDKEMSELAKNQIYYQALVDRINGKFNSLQSVIRGGN</sequence>
<dbReference type="NCBIfam" id="TIGR01396">
    <property type="entry name" value="FlgB"/>
    <property type="match status" value="1"/>
</dbReference>
<dbReference type="PIRSF" id="PIRSF002889">
    <property type="entry name" value="Rod_FlgB"/>
    <property type="match status" value="1"/>
</dbReference>
<dbReference type="PANTHER" id="PTHR30435:SF12">
    <property type="entry name" value="FLAGELLAR BASAL BODY ROD PROTEIN FLGB"/>
    <property type="match status" value="1"/>
</dbReference>
<gene>
    <name evidence="7" type="ORF">JCM21714_589</name>
</gene>
<evidence type="ECO:0000256" key="1">
    <source>
        <dbReference type="ARBA" id="ARBA00004117"/>
    </source>
</evidence>
<keyword evidence="7" id="KW-0969">Cilium</keyword>
<dbReference type="InterPro" id="IPR006300">
    <property type="entry name" value="FlgB"/>
</dbReference>
<evidence type="ECO:0000256" key="3">
    <source>
        <dbReference type="ARBA" id="ARBA00014376"/>
    </source>
</evidence>
<organism evidence="7 8">
    <name type="scientific">Gracilibacillus boraciitolerans JCM 21714</name>
    <dbReference type="NCBI Taxonomy" id="1298598"/>
    <lineage>
        <taxon>Bacteria</taxon>
        <taxon>Bacillati</taxon>
        <taxon>Bacillota</taxon>
        <taxon>Bacilli</taxon>
        <taxon>Bacillales</taxon>
        <taxon>Bacillaceae</taxon>
        <taxon>Gracilibacillus</taxon>
    </lineage>
</organism>
<dbReference type="PANTHER" id="PTHR30435">
    <property type="entry name" value="FLAGELLAR PROTEIN"/>
    <property type="match status" value="1"/>
</dbReference>
<comment type="subcellular location">
    <subcellularLocation>
        <location evidence="1 6">Bacterial flagellum basal body</location>
    </subcellularLocation>
</comment>
<evidence type="ECO:0000256" key="6">
    <source>
        <dbReference type="PIRNR" id="PIRNR002889"/>
    </source>
</evidence>
<comment type="caution">
    <text evidence="7">The sequence shown here is derived from an EMBL/GenBank/DDBJ whole genome shotgun (WGS) entry which is preliminary data.</text>
</comment>
<dbReference type="EMBL" id="BAVS01000001">
    <property type="protein sequence ID" value="GAE91636.1"/>
    <property type="molecule type" value="Genomic_DNA"/>
</dbReference>
<dbReference type="STRING" id="1298598.JCM21714_589"/>
<reference evidence="7 8" key="1">
    <citation type="journal article" date="2014" name="Genome Announc.">
        <title>Draft Genome Sequence of the Boron-Tolerant and Moderately Halotolerant Bacterium Gracilibacillus boraciitolerans JCM 21714T.</title>
        <authorList>
            <person name="Ahmed I."/>
            <person name="Oshima K."/>
            <person name="Suda W."/>
            <person name="Kitamura K."/>
            <person name="Iida T."/>
            <person name="Ohmori Y."/>
            <person name="Fujiwara T."/>
            <person name="Hattori M."/>
            <person name="Ohkuma M."/>
        </authorList>
    </citation>
    <scope>NUCLEOTIDE SEQUENCE [LARGE SCALE GENOMIC DNA]</scope>
    <source>
        <strain evidence="7 8">JCM 21714</strain>
    </source>
</reference>
<dbReference type="eggNOG" id="COG1815">
    <property type="taxonomic scope" value="Bacteria"/>
</dbReference>
<evidence type="ECO:0000256" key="2">
    <source>
        <dbReference type="ARBA" id="ARBA00009677"/>
    </source>
</evidence>
<keyword evidence="7" id="KW-0282">Flagellum</keyword>
<dbReference type="AlphaFoldDB" id="W4VEP2"/>
<keyword evidence="7" id="KW-0966">Cell projection</keyword>
<name>W4VEP2_9BACI</name>
<evidence type="ECO:0000256" key="5">
    <source>
        <dbReference type="ARBA" id="ARBA00024934"/>
    </source>
</evidence>
<evidence type="ECO:0000313" key="7">
    <source>
        <dbReference type="EMBL" id="GAE91636.1"/>
    </source>
</evidence>
<dbReference type="GO" id="GO:0071978">
    <property type="term" value="P:bacterial-type flagellum-dependent swarming motility"/>
    <property type="evidence" value="ECO:0007669"/>
    <property type="project" value="TreeGrafter"/>
</dbReference>
<protein>
    <recommendedName>
        <fullName evidence="3 6">Flagellar basal body rod protein FlgB</fullName>
    </recommendedName>
</protein>
<comment type="subunit">
    <text evidence="6">The basal body constitutes a major portion of the flagellar organelle and consists of a number of rings mounted on a central rod.</text>
</comment>
<comment type="function">
    <text evidence="5 6">Structural component of flagellum, the bacterial motility apparatus. Part of the rod structure of flagellar basal body.</text>
</comment>
<proteinExistence type="inferred from homology"/>